<dbReference type="EMBL" id="JADKGY010000035">
    <property type="protein sequence ID" value="MBK9985388.1"/>
    <property type="molecule type" value="Genomic_DNA"/>
</dbReference>
<dbReference type="InterPro" id="IPR014756">
    <property type="entry name" value="Ig_E-set"/>
</dbReference>
<dbReference type="SUPFAM" id="SSF81296">
    <property type="entry name" value="E set domains"/>
    <property type="match status" value="1"/>
</dbReference>
<proteinExistence type="predicted"/>
<reference evidence="2 3" key="1">
    <citation type="submission" date="2020-10" db="EMBL/GenBank/DDBJ databases">
        <title>Connecting structure to function with the recovery of over 1000 high-quality activated sludge metagenome-assembled genomes encoding full-length rRNA genes using long-read sequencing.</title>
        <authorList>
            <person name="Singleton C.M."/>
            <person name="Petriglieri F."/>
            <person name="Kristensen J.M."/>
            <person name="Kirkegaard R.H."/>
            <person name="Michaelsen T.Y."/>
            <person name="Andersen M.H."/>
            <person name="Karst S.M."/>
            <person name="Dueholm M.S."/>
            <person name="Nielsen P.H."/>
            <person name="Albertsen M."/>
        </authorList>
    </citation>
    <scope>NUCLEOTIDE SEQUENCE [LARGE SCALE GENOMIC DNA]</scope>
    <source>
        <strain evidence="2">Ribe_18-Q3-R11-54_MAXAC.273</strain>
    </source>
</reference>
<evidence type="ECO:0000313" key="3">
    <source>
        <dbReference type="Proteomes" id="UP000808337"/>
    </source>
</evidence>
<protein>
    <submittedName>
        <fullName evidence="2">Isoamylase early set domain-containing protein</fullName>
    </submittedName>
</protein>
<name>A0A9D7T0L4_9BACT</name>
<comment type="caution">
    <text evidence="2">The sequence shown here is derived from an EMBL/GenBank/DDBJ whole genome shotgun (WGS) entry which is preliminary data.</text>
</comment>
<dbReference type="Pfam" id="PF16561">
    <property type="entry name" value="AMPK1_CBM"/>
    <property type="match status" value="1"/>
</dbReference>
<sequence length="102" mass="11672">MSLKKQFLKSKPLCKVTFTVEPEVINGGKEVAILGEFNNWDPSEFTMRKLKDGSFTKTIELEIGHEYQFRYLVDGERWINDTEADKYLHSGVASEKNSVVAL</sequence>
<dbReference type="InterPro" id="IPR013783">
    <property type="entry name" value="Ig-like_fold"/>
</dbReference>
<gene>
    <name evidence="2" type="ORF">IPP15_24115</name>
</gene>
<dbReference type="Gene3D" id="2.60.40.10">
    <property type="entry name" value="Immunoglobulins"/>
    <property type="match status" value="1"/>
</dbReference>
<accession>A0A9D7T0L4</accession>
<organism evidence="2 3">
    <name type="scientific">Candidatus Opimibacter skivensis</name>
    <dbReference type="NCBI Taxonomy" id="2982028"/>
    <lineage>
        <taxon>Bacteria</taxon>
        <taxon>Pseudomonadati</taxon>
        <taxon>Bacteroidota</taxon>
        <taxon>Saprospiria</taxon>
        <taxon>Saprospirales</taxon>
        <taxon>Saprospiraceae</taxon>
        <taxon>Candidatus Opimibacter</taxon>
    </lineage>
</organism>
<dbReference type="AlphaFoldDB" id="A0A9D7T0L4"/>
<dbReference type="Proteomes" id="UP000808337">
    <property type="component" value="Unassembled WGS sequence"/>
</dbReference>
<dbReference type="InterPro" id="IPR032640">
    <property type="entry name" value="AMPK1_CBM"/>
</dbReference>
<feature type="domain" description="AMP-activated protein kinase glycogen-binding" evidence="1">
    <location>
        <begin position="26"/>
        <end position="82"/>
    </location>
</feature>
<dbReference type="CDD" id="cd07184">
    <property type="entry name" value="E_set_Isoamylase_like_N"/>
    <property type="match status" value="1"/>
</dbReference>
<evidence type="ECO:0000313" key="2">
    <source>
        <dbReference type="EMBL" id="MBK9985388.1"/>
    </source>
</evidence>
<evidence type="ECO:0000259" key="1">
    <source>
        <dbReference type="Pfam" id="PF16561"/>
    </source>
</evidence>